<feature type="transmembrane region" description="Helical" evidence="14">
    <location>
        <begin position="343"/>
        <end position="366"/>
    </location>
</feature>
<gene>
    <name evidence="17" type="primary">LOC115228124</name>
</gene>
<comment type="subcellular location">
    <subcellularLocation>
        <location evidence="2">Endoplasmic reticulum membrane</location>
        <topology evidence="2">Multi-pass membrane protein</topology>
    </subcellularLocation>
</comment>
<accession>A0A6P7TQW9</accession>
<dbReference type="Gene3D" id="3.40.630.10">
    <property type="entry name" value="Zn peptidases"/>
    <property type="match status" value="1"/>
</dbReference>
<evidence type="ECO:0000313" key="16">
    <source>
        <dbReference type="Proteomes" id="UP000515154"/>
    </source>
</evidence>
<evidence type="ECO:0000256" key="10">
    <source>
        <dbReference type="ARBA" id="ARBA00022989"/>
    </source>
</evidence>
<keyword evidence="12 14" id="KW-0472">Membrane</keyword>
<dbReference type="RefSeq" id="XP_029654644.2">
    <property type="nucleotide sequence ID" value="XM_029798784.2"/>
</dbReference>
<protein>
    <submittedName>
        <fullName evidence="17">Endoplasmic reticulum metallopeptidase 1-like</fullName>
    </submittedName>
</protein>
<dbReference type="PANTHER" id="PTHR12147:SF22">
    <property type="entry name" value="ENDOPLASMIC RETICULUM METALLOPEPTIDASE 1"/>
    <property type="match status" value="1"/>
</dbReference>
<evidence type="ECO:0000256" key="14">
    <source>
        <dbReference type="SAM" id="Phobius"/>
    </source>
</evidence>
<dbReference type="Proteomes" id="UP000515154">
    <property type="component" value="Unplaced"/>
</dbReference>
<evidence type="ECO:0000256" key="5">
    <source>
        <dbReference type="ARBA" id="ARBA00022692"/>
    </source>
</evidence>
<keyword evidence="16" id="KW-1185">Reference proteome</keyword>
<feature type="transmembrane region" description="Helical" evidence="14">
    <location>
        <begin position="302"/>
        <end position="322"/>
    </location>
</feature>
<organism evidence="16 17">
    <name type="scientific">Octopus sinensis</name>
    <name type="common">East Asian common octopus</name>
    <dbReference type="NCBI Taxonomy" id="2607531"/>
    <lineage>
        <taxon>Eukaryota</taxon>
        <taxon>Metazoa</taxon>
        <taxon>Spiralia</taxon>
        <taxon>Lophotrochozoa</taxon>
        <taxon>Mollusca</taxon>
        <taxon>Cephalopoda</taxon>
        <taxon>Coleoidea</taxon>
        <taxon>Octopodiformes</taxon>
        <taxon>Octopoda</taxon>
        <taxon>Incirrata</taxon>
        <taxon>Octopodidae</taxon>
        <taxon>Octopus</taxon>
    </lineage>
</organism>
<dbReference type="Pfam" id="PF04389">
    <property type="entry name" value="Peptidase_M28"/>
    <property type="match status" value="1"/>
</dbReference>
<evidence type="ECO:0000256" key="8">
    <source>
        <dbReference type="ARBA" id="ARBA00022824"/>
    </source>
</evidence>
<evidence type="ECO:0000256" key="1">
    <source>
        <dbReference type="ARBA" id="ARBA00001947"/>
    </source>
</evidence>
<evidence type="ECO:0000313" key="17">
    <source>
        <dbReference type="RefSeq" id="XP_029654644.2"/>
    </source>
</evidence>
<keyword evidence="8" id="KW-0256">Endoplasmic reticulum</keyword>
<reference evidence="17" key="1">
    <citation type="submission" date="2025-08" db="UniProtKB">
        <authorList>
            <consortium name="RefSeq"/>
        </authorList>
    </citation>
    <scope>IDENTIFICATION</scope>
</reference>
<keyword evidence="6" id="KW-0479">Metal-binding</keyword>
<evidence type="ECO:0000256" key="11">
    <source>
        <dbReference type="ARBA" id="ARBA00023049"/>
    </source>
</evidence>
<sequence length="417" mass="46850">MTNFGVKNSGSNANENVTVQFILETVKKIINSPQNSKNIVYDLQVVSGTFLLNFVESFISVYDKVQNIVVRVGQSSDCLLINCHFDSALSRASDDLISCANMLEVLRIVSLQATDARNCLIFLFNGAEENILQASHGFITKHPWFKDVRGVVNLEASGSGGNQYYSGPGTSWLLYLYRDSVPYPYGTAAGQDLFQSGLIPSDTDYRIFRDYGNVSGCFFYSFTGLDLAFFTNGYVYHTPDDTDTRIDDCTISKAGTPFSLPGINLLALTKAFLVQPHFYSTDQKLAYFEVASTYFFVLPQSLVSFLCLGALVFALCSTYYGVMRHNYSCPLYPFVVLRMRYSLIYTTAVFLVIATFLASFGINYFLSRLFHALSLHMTWFALNFNLVLYAVPPFLVVLSFHHLNALIWNSVIYIRII</sequence>
<dbReference type="AlphaFoldDB" id="A0A6P7TQW9"/>
<evidence type="ECO:0000256" key="9">
    <source>
        <dbReference type="ARBA" id="ARBA00022833"/>
    </source>
</evidence>
<dbReference type="InterPro" id="IPR007484">
    <property type="entry name" value="Peptidase_M28"/>
</dbReference>
<dbReference type="InterPro" id="IPR045175">
    <property type="entry name" value="M28_fam"/>
</dbReference>
<dbReference type="SUPFAM" id="SSF53187">
    <property type="entry name" value="Zn-dependent exopeptidases"/>
    <property type="match status" value="1"/>
</dbReference>
<keyword evidence="13" id="KW-0325">Glycoprotein</keyword>
<evidence type="ECO:0000256" key="6">
    <source>
        <dbReference type="ARBA" id="ARBA00022723"/>
    </source>
</evidence>
<evidence type="ECO:0000256" key="4">
    <source>
        <dbReference type="ARBA" id="ARBA00022670"/>
    </source>
</evidence>
<dbReference type="GO" id="GO:0006508">
    <property type="term" value="P:proteolysis"/>
    <property type="evidence" value="ECO:0007669"/>
    <property type="project" value="UniProtKB-KW"/>
</dbReference>
<dbReference type="PANTHER" id="PTHR12147">
    <property type="entry name" value="METALLOPEPTIDASE M28 FAMILY MEMBER"/>
    <property type="match status" value="1"/>
</dbReference>
<name>A0A6P7TQW9_9MOLL</name>
<evidence type="ECO:0000259" key="15">
    <source>
        <dbReference type="Pfam" id="PF04389"/>
    </source>
</evidence>
<keyword evidence="10 14" id="KW-1133">Transmembrane helix</keyword>
<feature type="domain" description="Peptidase M28" evidence="15">
    <location>
        <begin position="67"/>
        <end position="254"/>
    </location>
</feature>
<evidence type="ECO:0000256" key="12">
    <source>
        <dbReference type="ARBA" id="ARBA00023136"/>
    </source>
</evidence>
<dbReference type="GO" id="GO:0046872">
    <property type="term" value="F:metal ion binding"/>
    <property type="evidence" value="ECO:0007669"/>
    <property type="project" value="UniProtKB-KW"/>
</dbReference>
<evidence type="ECO:0000256" key="3">
    <source>
        <dbReference type="ARBA" id="ARBA00010918"/>
    </source>
</evidence>
<feature type="transmembrane region" description="Helical" evidence="14">
    <location>
        <begin position="386"/>
        <end position="408"/>
    </location>
</feature>
<keyword evidence="4" id="KW-0645">Protease</keyword>
<evidence type="ECO:0000256" key="13">
    <source>
        <dbReference type="ARBA" id="ARBA00023180"/>
    </source>
</evidence>
<keyword evidence="9" id="KW-0862">Zinc</keyword>
<proteinExistence type="inferred from homology"/>
<dbReference type="KEGG" id="osn:115228124"/>
<keyword evidence="7" id="KW-0378">Hydrolase</keyword>
<dbReference type="FunFam" id="3.40.630.10:FF:000008">
    <property type="entry name" value="Endoplasmic reticulum metallopeptidase 1"/>
    <property type="match status" value="1"/>
</dbReference>
<dbReference type="GO" id="GO:0005789">
    <property type="term" value="C:endoplasmic reticulum membrane"/>
    <property type="evidence" value="ECO:0007669"/>
    <property type="project" value="UniProtKB-SubCell"/>
</dbReference>
<keyword evidence="11" id="KW-0482">Metalloprotease</keyword>
<evidence type="ECO:0000256" key="7">
    <source>
        <dbReference type="ARBA" id="ARBA00022801"/>
    </source>
</evidence>
<dbReference type="GO" id="GO:0008235">
    <property type="term" value="F:metalloexopeptidase activity"/>
    <property type="evidence" value="ECO:0007669"/>
    <property type="project" value="InterPro"/>
</dbReference>
<comment type="cofactor">
    <cofactor evidence="1">
        <name>Zn(2+)</name>
        <dbReference type="ChEBI" id="CHEBI:29105"/>
    </cofactor>
</comment>
<evidence type="ECO:0000256" key="2">
    <source>
        <dbReference type="ARBA" id="ARBA00004477"/>
    </source>
</evidence>
<comment type="similarity">
    <text evidence="3">Belongs to the peptidase M28 family.</text>
</comment>
<keyword evidence="5 14" id="KW-0812">Transmembrane</keyword>